<feature type="signal peptide" evidence="8">
    <location>
        <begin position="1"/>
        <end position="18"/>
    </location>
</feature>
<keyword evidence="5 7" id="KW-0573">Peptidoglycan synthesis</keyword>
<dbReference type="PANTHER" id="PTHR36699:SF1">
    <property type="entry name" value="L,D-TRANSPEPTIDASE YAFK-RELATED"/>
    <property type="match status" value="1"/>
</dbReference>
<proteinExistence type="inferred from homology"/>
<sequence length="244" mass="27976">MKFTFLMLLLCLSFMVNAQNNFKETQIKFERVEKAYNEKWEDLAKFVHTGGFGNDFSMLINAYKTEGKLEVWLKAKSAKLYSLFRTYDFCAHSGTLGPKVIEGDGQTPEGFYYINVFNPMSSYHLSLGLNYPNTVDYARTGKDRKTGSDIYIHGDCVTVGCIPLTDEKIKELYILAVEARNSGQEKIPVHIYPFKMTNANLNKYAINFPAQLSFWKTLQLGYFAFEKSKTMPNIEEVDGKYSVR</sequence>
<dbReference type="SUPFAM" id="SSF141523">
    <property type="entry name" value="L,D-transpeptidase catalytic domain-like"/>
    <property type="match status" value="1"/>
</dbReference>
<evidence type="ECO:0000256" key="4">
    <source>
        <dbReference type="ARBA" id="ARBA00022960"/>
    </source>
</evidence>
<feature type="domain" description="L,D-TPase catalytic" evidence="9">
    <location>
        <begin position="58"/>
        <end position="192"/>
    </location>
</feature>
<dbReference type="InterPro" id="IPR038063">
    <property type="entry name" value="Transpep_catalytic_dom"/>
</dbReference>
<dbReference type="AlphaFoldDB" id="A0A317END7"/>
<dbReference type="UniPathway" id="UPA00219"/>
<gene>
    <name evidence="10" type="ORF">DHW03_12295</name>
</gene>
<comment type="pathway">
    <text evidence="1 7">Cell wall biogenesis; peptidoglycan biosynthesis.</text>
</comment>
<name>A0A317END7_9SPHI</name>
<dbReference type="Pfam" id="PF03734">
    <property type="entry name" value="YkuD"/>
    <property type="match status" value="1"/>
</dbReference>
<comment type="similarity">
    <text evidence="2">Belongs to the YkuD family.</text>
</comment>
<dbReference type="GO" id="GO:0016740">
    <property type="term" value="F:transferase activity"/>
    <property type="evidence" value="ECO:0007669"/>
    <property type="project" value="UniProtKB-KW"/>
</dbReference>
<evidence type="ECO:0000259" key="9">
    <source>
        <dbReference type="PROSITE" id="PS52029"/>
    </source>
</evidence>
<feature type="active site" description="Proton donor/acceptor" evidence="7">
    <location>
        <position position="153"/>
    </location>
</feature>
<dbReference type="PROSITE" id="PS52029">
    <property type="entry name" value="LD_TPASE"/>
    <property type="match status" value="1"/>
</dbReference>
<keyword evidence="6 7" id="KW-0961">Cell wall biogenesis/degradation</keyword>
<dbReference type="GO" id="GO:0008360">
    <property type="term" value="P:regulation of cell shape"/>
    <property type="evidence" value="ECO:0007669"/>
    <property type="project" value="UniProtKB-UniRule"/>
</dbReference>
<dbReference type="InterPro" id="IPR005490">
    <property type="entry name" value="LD_TPept_cat_dom"/>
</dbReference>
<dbReference type="RefSeq" id="WP_109926154.1">
    <property type="nucleotide sequence ID" value="NZ_QGNZ01000003.1"/>
</dbReference>
<dbReference type="EMBL" id="QGNZ01000003">
    <property type="protein sequence ID" value="PWS26806.1"/>
    <property type="molecule type" value="Genomic_DNA"/>
</dbReference>
<evidence type="ECO:0000256" key="6">
    <source>
        <dbReference type="ARBA" id="ARBA00023316"/>
    </source>
</evidence>
<comment type="caution">
    <text evidence="10">The sequence shown here is derived from an EMBL/GenBank/DDBJ whole genome shotgun (WGS) entry which is preliminary data.</text>
</comment>
<protein>
    <recommendedName>
        <fullName evidence="9">L,D-TPase catalytic domain-containing protein</fullName>
    </recommendedName>
</protein>
<keyword evidence="3" id="KW-0808">Transferase</keyword>
<evidence type="ECO:0000313" key="11">
    <source>
        <dbReference type="Proteomes" id="UP000245379"/>
    </source>
</evidence>
<feature type="chain" id="PRO_5016404609" description="L,D-TPase catalytic domain-containing protein" evidence="8">
    <location>
        <begin position="19"/>
        <end position="244"/>
    </location>
</feature>
<dbReference type="PANTHER" id="PTHR36699">
    <property type="entry name" value="LD-TRANSPEPTIDASE"/>
    <property type="match status" value="1"/>
</dbReference>
<evidence type="ECO:0000313" key="10">
    <source>
        <dbReference type="EMBL" id="PWS26806.1"/>
    </source>
</evidence>
<dbReference type="CDD" id="cd16913">
    <property type="entry name" value="YkuD_like"/>
    <property type="match status" value="1"/>
</dbReference>
<feature type="active site" description="Nucleophile" evidence="7">
    <location>
        <position position="161"/>
    </location>
</feature>
<dbReference type="GO" id="GO:0071555">
    <property type="term" value="P:cell wall organization"/>
    <property type="evidence" value="ECO:0007669"/>
    <property type="project" value="UniProtKB-UniRule"/>
</dbReference>
<evidence type="ECO:0000256" key="8">
    <source>
        <dbReference type="SAM" id="SignalP"/>
    </source>
</evidence>
<evidence type="ECO:0000256" key="5">
    <source>
        <dbReference type="ARBA" id="ARBA00022984"/>
    </source>
</evidence>
<keyword evidence="11" id="KW-1185">Reference proteome</keyword>
<dbReference type="OrthoDB" id="9809748at2"/>
<evidence type="ECO:0000256" key="3">
    <source>
        <dbReference type="ARBA" id="ARBA00022679"/>
    </source>
</evidence>
<dbReference type="GO" id="GO:0009252">
    <property type="term" value="P:peptidoglycan biosynthetic process"/>
    <property type="evidence" value="ECO:0007669"/>
    <property type="project" value="UniProtKB-UniPathway"/>
</dbReference>
<keyword evidence="4 7" id="KW-0133">Cell shape</keyword>
<evidence type="ECO:0000256" key="1">
    <source>
        <dbReference type="ARBA" id="ARBA00004752"/>
    </source>
</evidence>
<keyword evidence="8" id="KW-0732">Signal</keyword>
<evidence type="ECO:0000256" key="7">
    <source>
        <dbReference type="PROSITE-ProRule" id="PRU01373"/>
    </source>
</evidence>
<dbReference type="Proteomes" id="UP000245379">
    <property type="component" value="Unassembled WGS sequence"/>
</dbReference>
<accession>A0A317END7</accession>
<organism evidence="10 11">
    <name type="scientific">Pedobacter yonginense</name>
    <dbReference type="NCBI Taxonomy" id="651869"/>
    <lineage>
        <taxon>Bacteria</taxon>
        <taxon>Pseudomonadati</taxon>
        <taxon>Bacteroidota</taxon>
        <taxon>Sphingobacteriia</taxon>
        <taxon>Sphingobacteriales</taxon>
        <taxon>Sphingobacteriaceae</taxon>
        <taxon>Pedobacter</taxon>
    </lineage>
</organism>
<evidence type="ECO:0000256" key="2">
    <source>
        <dbReference type="ARBA" id="ARBA00005992"/>
    </source>
</evidence>
<reference evidence="10 11" key="1">
    <citation type="submission" date="2018-05" db="EMBL/GenBank/DDBJ databases">
        <title>Pedobacter paludis sp. nov., isolated from wetland soil.</title>
        <authorList>
            <person name="Zhang Y."/>
            <person name="Wang G."/>
        </authorList>
    </citation>
    <scope>NUCLEOTIDE SEQUENCE [LARGE SCALE GENOMIC DNA]</scope>
    <source>
        <strain evidence="10 11">KCTC22721</strain>
    </source>
</reference>
<dbReference type="GO" id="GO:0004180">
    <property type="term" value="F:carboxypeptidase activity"/>
    <property type="evidence" value="ECO:0007669"/>
    <property type="project" value="UniProtKB-ARBA"/>
</dbReference>